<dbReference type="EMBL" id="BANJ01000018">
    <property type="protein sequence ID" value="GAN99184.1"/>
    <property type="molecule type" value="Genomic_DNA"/>
</dbReference>
<dbReference type="RefSeq" id="WP_010513271.1">
    <property type="nucleotide sequence ID" value="NZ_BANJ01000018.1"/>
</dbReference>
<reference evidence="1 2" key="1">
    <citation type="submission" date="2012-11" db="EMBL/GenBank/DDBJ databases">
        <title>Whole genome sequence of Gluconacetobacter xylinus NBRC 13693.</title>
        <authorList>
            <person name="Azuma Y."/>
            <person name="Higashiura N."/>
            <person name="Hirakawa H."/>
            <person name="Matsushita K."/>
        </authorList>
    </citation>
    <scope>NUCLEOTIDE SEQUENCE [LARGE SCALE GENOMIC DNA]</scope>
    <source>
        <strain evidence="1 2">NBRC 13693</strain>
    </source>
</reference>
<accession>A0A0D6Q6V6</accession>
<gene>
    <name evidence="1" type="ORF">Gxy13693_018_009</name>
</gene>
<dbReference type="Pfam" id="PF13618">
    <property type="entry name" value="Gluconate_2-dh3"/>
    <property type="match status" value="1"/>
</dbReference>
<comment type="caution">
    <text evidence="1">The sequence shown here is derived from an EMBL/GenBank/DDBJ whole genome shotgun (WGS) entry which is preliminary data.</text>
</comment>
<evidence type="ECO:0000313" key="1">
    <source>
        <dbReference type="EMBL" id="GAN99184.1"/>
    </source>
</evidence>
<dbReference type="Proteomes" id="UP000032683">
    <property type="component" value="Unassembled WGS sequence"/>
</dbReference>
<proteinExistence type="predicted"/>
<organism evidence="1 2">
    <name type="scientific">Komagataeibacter xylinus NBRC 13693</name>
    <dbReference type="NCBI Taxonomy" id="1234668"/>
    <lineage>
        <taxon>Bacteria</taxon>
        <taxon>Pseudomonadati</taxon>
        <taxon>Pseudomonadota</taxon>
        <taxon>Alphaproteobacteria</taxon>
        <taxon>Acetobacterales</taxon>
        <taxon>Acetobacteraceae</taxon>
        <taxon>Komagataeibacter</taxon>
    </lineage>
</organism>
<name>A0A0D6Q6V6_KOMXY</name>
<sequence length="241" mass="26314">MKRRDVMKGGLVLLATTTLASIYKPAYSRTYVGGTGMWKAAPPPPLSVVDPTRLVYLTPQEARLVGAVFDILIPADELGMGATEAGCVTFLDHQLAGPYGSAAKDYRLGPVVEGLPQQGPQGIMTPAEMYRTGLAELEHAAHAEFNKSFLDLSEEQKITFLKGVEGGTISFDTLKSDQFFVLMLQNVREGYLADPMYGGNRDMVGWKLVGFPGAIYDYRDWIVSKRGKKIDVHPVSLLGRA</sequence>
<evidence type="ECO:0000313" key="2">
    <source>
        <dbReference type="Proteomes" id="UP000032683"/>
    </source>
</evidence>
<dbReference type="AlphaFoldDB" id="A0A0D6Q6V6"/>
<dbReference type="InterPro" id="IPR027056">
    <property type="entry name" value="Gluconate_2DH_su3"/>
</dbReference>
<protein>
    <submittedName>
        <fullName evidence="1">Gluconate 2-dehydrogenase subunit gamma</fullName>
    </submittedName>
</protein>